<evidence type="ECO:0000313" key="3">
    <source>
        <dbReference type="Proteomes" id="UP000321224"/>
    </source>
</evidence>
<reference evidence="2 3" key="1">
    <citation type="submission" date="2019-07" db="EMBL/GenBank/DDBJ databases">
        <title>Whole genome shotgun sequence of Myxococcus virescens NBRC 100334.</title>
        <authorList>
            <person name="Hosoyama A."/>
            <person name="Uohara A."/>
            <person name="Ohji S."/>
            <person name="Ichikawa N."/>
        </authorList>
    </citation>
    <scope>NUCLEOTIDE SEQUENCE [LARGE SCALE GENOMIC DNA]</scope>
    <source>
        <strain evidence="2 3">NBRC 100334</strain>
    </source>
</reference>
<comment type="caution">
    <text evidence="2">The sequence shown here is derived from an EMBL/GenBank/DDBJ whole genome shotgun (WGS) entry which is preliminary data.</text>
</comment>
<gene>
    <name evidence="2" type="ORF">MVI01_57040</name>
</gene>
<feature type="region of interest" description="Disordered" evidence="1">
    <location>
        <begin position="100"/>
        <end position="138"/>
    </location>
</feature>
<sequence>MPNARAALSIRHMGATRLTFIVLLQSAWTWGWRSDVRTVTPDNRHNNERTNSFFSFKGTHFESRTRVPLDSFFSGYRRVDRKATPTLDTKAATPVPAQAAFSILGSKEKRQQRRAPSIRATKLHAPTHDASAPTPVGR</sequence>
<name>A0A511HK22_9BACT</name>
<proteinExistence type="predicted"/>
<evidence type="ECO:0000256" key="1">
    <source>
        <dbReference type="SAM" id="MobiDB-lite"/>
    </source>
</evidence>
<evidence type="ECO:0000313" key="2">
    <source>
        <dbReference type="EMBL" id="GEL73920.1"/>
    </source>
</evidence>
<dbReference type="EMBL" id="BJVY01000040">
    <property type="protein sequence ID" value="GEL73920.1"/>
    <property type="molecule type" value="Genomic_DNA"/>
</dbReference>
<dbReference type="AlphaFoldDB" id="A0A511HK22"/>
<dbReference type="Proteomes" id="UP000321224">
    <property type="component" value="Unassembled WGS sequence"/>
</dbReference>
<organism evidence="2 3">
    <name type="scientific">Myxococcus virescens</name>
    <dbReference type="NCBI Taxonomy" id="83456"/>
    <lineage>
        <taxon>Bacteria</taxon>
        <taxon>Pseudomonadati</taxon>
        <taxon>Myxococcota</taxon>
        <taxon>Myxococcia</taxon>
        <taxon>Myxococcales</taxon>
        <taxon>Cystobacterineae</taxon>
        <taxon>Myxococcaceae</taxon>
        <taxon>Myxococcus</taxon>
    </lineage>
</organism>
<accession>A0A511HK22</accession>
<protein>
    <submittedName>
        <fullName evidence="2">Uncharacterized protein</fullName>
    </submittedName>
</protein>